<protein>
    <recommendedName>
        <fullName evidence="5">Phospholipase/carboxylesterase/thioesterase domain-containing protein</fullName>
    </recommendedName>
</protein>
<dbReference type="InterPro" id="IPR050955">
    <property type="entry name" value="Plant_Biomass_Hydrol_Est"/>
</dbReference>
<reference evidence="3 4" key="1">
    <citation type="submission" date="2016-10" db="EMBL/GenBank/DDBJ databases">
        <authorList>
            <person name="Cai Z."/>
        </authorList>
    </citation>
    <scope>NUCLEOTIDE SEQUENCE [LARGE SCALE GENOMIC DNA]</scope>
</reference>
<accession>A0A383W169</accession>
<keyword evidence="1" id="KW-0732">Signal</keyword>
<keyword evidence="2" id="KW-0378">Hydrolase</keyword>
<evidence type="ECO:0008006" key="5">
    <source>
        <dbReference type="Google" id="ProtNLM"/>
    </source>
</evidence>
<name>A0A383W169_TETOB</name>
<dbReference type="SUPFAM" id="SSF53474">
    <property type="entry name" value="alpha/beta-Hydrolases"/>
    <property type="match status" value="1"/>
</dbReference>
<dbReference type="AlphaFoldDB" id="A0A383W169"/>
<evidence type="ECO:0000313" key="4">
    <source>
        <dbReference type="Proteomes" id="UP000256970"/>
    </source>
</evidence>
<organism evidence="3 4">
    <name type="scientific">Tetradesmus obliquus</name>
    <name type="common">Green alga</name>
    <name type="synonym">Acutodesmus obliquus</name>
    <dbReference type="NCBI Taxonomy" id="3088"/>
    <lineage>
        <taxon>Eukaryota</taxon>
        <taxon>Viridiplantae</taxon>
        <taxon>Chlorophyta</taxon>
        <taxon>core chlorophytes</taxon>
        <taxon>Chlorophyceae</taxon>
        <taxon>CS clade</taxon>
        <taxon>Sphaeropleales</taxon>
        <taxon>Scenedesmaceae</taxon>
        <taxon>Tetradesmus</taxon>
    </lineage>
</organism>
<dbReference type="PANTHER" id="PTHR43037">
    <property type="entry name" value="UNNAMED PRODUCT-RELATED"/>
    <property type="match status" value="1"/>
</dbReference>
<evidence type="ECO:0000313" key="3">
    <source>
        <dbReference type="EMBL" id="SZX71438.1"/>
    </source>
</evidence>
<dbReference type="PANTHER" id="PTHR43037:SF5">
    <property type="entry name" value="FERULOYL ESTERASE"/>
    <property type="match status" value="1"/>
</dbReference>
<dbReference type="InterPro" id="IPR029058">
    <property type="entry name" value="AB_hydrolase_fold"/>
</dbReference>
<evidence type="ECO:0000256" key="1">
    <source>
        <dbReference type="ARBA" id="ARBA00022729"/>
    </source>
</evidence>
<sequence length="270" mass="28737">MSSLMNSPQVLTARLAARPQPSSKLPAAIAGNAAALSPAGANGYHSSSQFVSHALQAIALSFDNSNRDSYLYVPPTYNPSLPSPLLVMLHGAGGHGPNTLATFGALSVFDASRCLLLVPESRSSRTWDMIRGSFGPDVAHINSSLQYVFERYSVDPSRLGIAGFSDGASYALSLGLPNGDLFSHIIAFSPGFMRPPCVAGSPKVYISHGVHDEVLPIERCSRRLLPSLKQMLPQGEVHYVEFNGPHVVPAGISQEALLWFTNGEAPVTPN</sequence>
<gene>
    <name evidence="3" type="ORF">BQ4739_LOCUS11586</name>
</gene>
<dbReference type="GO" id="GO:0016787">
    <property type="term" value="F:hydrolase activity"/>
    <property type="evidence" value="ECO:0007669"/>
    <property type="project" value="UniProtKB-KW"/>
</dbReference>
<evidence type="ECO:0000256" key="2">
    <source>
        <dbReference type="ARBA" id="ARBA00022801"/>
    </source>
</evidence>
<dbReference type="Gene3D" id="3.40.50.1820">
    <property type="entry name" value="alpha/beta hydrolase"/>
    <property type="match status" value="1"/>
</dbReference>
<dbReference type="EMBL" id="FNXT01001050">
    <property type="protein sequence ID" value="SZX71438.1"/>
    <property type="molecule type" value="Genomic_DNA"/>
</dbReference>
<dbReference type="STRING" id="3088.A0A383W169"/>
<proteinExistence type="predicted"/>
<dbReference type="Proteomes" id="UP000256970">
    <property type="component" value="Unassembled WGS sequence"/>
</dbReference>
<keyword evidence="4" id="KW-1185">Reference proteome</keyword>